<evidence type="ECO:0000313" key="1">
    <source>
        <dbReference type="EMBL" id="JAE33488.1"/>
    </source>
</evidence>
<proteinExistence type="predicted"/>
<reference evidence="1" key="2">
    <citation type="journal article" date="2015" name="Data Brief">
        <title>Shoot transcriptome of the giant reed, Arundo donax.</title>
        <authorList>
            <person name="Barrero R.A."/>
            <person name="Guerrero F.D."/>
            <person name="Moolhuijzen P."/>
            <person name="Goolsby J.A."/>
            <person name="Tidwell J."/>
            <person name="Bellgard S.E."/>
            <person name="Bellgard M.I."/>
        </authorList>
    </citation>
    <scope>NUCLEOTIDE SEQUENCE</scope>
    <source>
        <tissue evidence="1">Shoot tissue taken approximately 20 cm above the soil surface</tissue>
    </source>
</reference>
<sequence>MELQELEIQLSWQHMMLLSPHTQQWPMKCLNKTLRMSKRTVKCMEYVRNFVSVAKGSNRQQRVNQAVAHLPGYDGSELC</sequence>
<reference evidence="1" key="1">
    <citation type="submission" date="2014-09" db="EMBL/GenBank/DDBJ databases">
        <authorList>
            <person name="Magalhaes I.L.F."/>
            <person name="Oliveira U."/>
            <person name="Santos F.R."/>
            <person name="Vidigal T.H.D.A."/>
            <person name="Brescovit A.D."/>
            <person name="Santos A.J."/>
        </authorList>
    </citation>
    <scope>NUCLEOTIDE SEQUENCE</scope>
    <source>
        <tissue evidence="1">Shoot tissue taken approximately 20 cm above the soil surface</tissue>
    </source>
</reference>
<dbReference type="EMBL" id="GBRH01164408">
    <property type="protein sequence ID" value="JAE33488.1"/>
    <property type="molecule type" value="Transcribed_RNA"/>
</dbReference>
<organism evidence="1">
    <name type="scientific">Arundo donax</name>
    <name type="common">Giant reed</name>
    <name type="synonym">Donax arundinaceus</name>
    <dbReference type="NCBI Taxonomy" id="35708"/>
    <lineage>
        <taxon>Eukaryota</taxon>
        <taxon>Viridiplantae</taxon>
        <taxon>Streptophyta</taxon>
        <taxon>Embryophyta</taxon>
        <taxon>Tracheophyta</taxon>
        <taxon>Spermatophyta</taxon>
        <taxon>Magnoliopsida</taxon>
        <taxon>Liliopsida</taxon>
        <taxon>Poales</taxon>
        <taxon>Poaceae</taxon>
        <taxon>PACMAD clade</taxon>
        <taxon>Arundinoideae</taxon>
        <taxon>Arundineae</taxon>
        <taxon>Arundo</taxon>
    </lineage>
</organism>
<protein>
    <submittedName>
        <fullName evidence="1">Uncharacterized protein</fullName>
    </submittedName>
</protein>
<dbReference type="AlphaFoldDB" id="A0A0A9HKT1"/>
<name>A0A0A9HKT1_ARUDO</name>
<accession>A0A0A9HKT1</accession>